<proteinExistence type="predicted"/>
<reference evidence="2" key="1">
    <citation type="submission" date="2020-02" db="EMBL/GenBank/DDBJ databases">
        <authorList>
            <person name="Meier V. D."/>
        </authorList>
    </citation>
    <scope>NUCLEOTIDE SEQUENCE</scope>
    <source>
        <strain evidence="2">AVDCRST_MAG51</strain>
    </source>
</reference>
<dbReference type="AlphaFoldDB" id="A0A6J4Q952"/>
<keyword evidence="2" id="KW-0436">Ligase</keyword>
<feature type="region of interest" description="Disordered" evidence="1">
    <location>
        <begin position="1"/>
        <end position="89"/>
    </location>
</feature>
<evidence type="ECO:0000313" key="2">
    <source>
        <dbReference type="EMBL" id="CAA9435331.1"/>
    </source>
</evidence>
<dbReference type="EC" id="6.2.1.3" evidence="2"/>
<feature type="non-terminal residue" evidence="2">
    <location>
        <position position="89"/>
    </location>
</feature>
<gene>
    <name evidence="2" type="ORF">AVDCRST_MAG51-2892</name>
</gene>
<sequence length="89" mass="9771">LPERGGRRGRQARWRAGVRGGRCARRQDRRSSEAGHRQEGPGLDRGEGARVLQGQPHRLQAAPRRRVPHRPAQDAGGQDPATRAAGQEV</sequence>
<feature type="non-terminal residue" evidence="2">
    <location>
        <position position="1"/>
    </location>
</feature>
<dbReference type="GO" id="GO:0004467">
    <property type="term" value="F:long-chain fatty acid-CoA ligase activity"/>
    <property type="evidence" value="ECO:0007669"/>
    <property type="project" value="UniProtKB-EC"/>
</dbReference>
<feature type="compositionally biased region" description="Basic and acidic residues" evidence="1">
    <location>
        <begin position="25"/>
        <end position="48"/>
    </location>
</feature>
<dbReference type="EMBL" id="CADCUX010000620">
    <property type="protein sequence ID" value="CAA9435331.1"/>
    <property type="molecule type" value="Genomic_DNA"/>
</dbReference>
<organism evidence="2">
    <name type="scientific">uncultured Ramlibacter sp</name>
    <dbReference type="NCBI Taxonomy" id="260755"/>
    <lineage>
        <taxon>Bacteria</taxon>
        <taxon>Pseudomonadati</taxon>
        <taxon>Pseudomonadota</taxon>
        <taxon>Betaproteobacteria</taxon>
        <taxon>Burkholderiales</taxon>
        <taxon>Comamonadaceae</taxon>
        <taxon>Ramlibacter</taxon>
        <taxon>environmental samples</taxon>
    </lineage>
</organism>
<protein>
    <submittedName>
        <fullName evidence="2">Long-chain-fatty-acid--CoA ligase</fullName>
        <ecNumber evidence="2">6.2.1.3</ecNumber>
    </submittedName>
</protein>
<evidence type="ECO:0000256" key="1">
    <source>
        <dbReference type="SAM" id="MobiDB-lite"/>
    </source>
</evidence>
<accession>A0A6J4Q952</accession>
<name>A0A6J4Q952_9BURK</name>